<accession>A0A4S8QFF9</accession>
<name>A0A4S8QFF9_9HYPH</name>
<dbReference type="EMBL" id="STGU01000001">
    <property type="protein sequence ID" value="THV39354.1"/>
    <property type="molecule type" value="Genomic_DNA"/>
</dbReference>
<organism evidence="2 3">
    <name type="scientific">Rhizobium rosettiformans W3</name>
    <dbReference type="NCBI Taxonomy" id="538378"/>
    <lineage>
        <taxon>Bacteria</taxon>
        <taxon>Pseudomonadati</taxon>
        <taxon>Pseudomonadota</taxon>
        <taxon>Alphaproteobacteria</taxon>
        <taxon>Hyphomicrobiales</taxon>
        <taxon>Rhizobiaceae</taxon>
        <taxon>Rhizobium/Agrobacterium group</taxon>
        <taxon>Rhizobium</taxon>
    </lineage>
</organism>
<reference evidence="2 3" key="1">
    <citation type="submission" date="2019-04" db="EMBL/GenBank/DDBJ databases">
        <title>genome sequence of strain W3.</title>
        <authorList>
            <person name="Gao J."/>
            <person name="Sun J."/>
        </authorList>
    </citation>
    <scope>NUCLEOTIDE SEQUENCE [LARGE SCALE GENOMIC DNA]</scope>
    <source>
        <strain evidence="2 3">W3</strain>
    </source>
</reference>
<feature type="compositionally biased region" description="Low complexity" evidence="1">
    <location>
        <begin position="50"/>
        <end position="60"/>
    </location>
</feature>
<protein>
    <submittedName>
        <fullName evidence="2">Uncharacterized protein</fullName>
    </submittedName>
</protein>
<comment type="caution">
    <text evidence="2">The sequence shown here is derived from an EMBL/GenBank/DDBJ whole genome shotgun (WGS) entry which is preliminary data.</text>
</comment>
<evidence type="ECO:0000313" key="2">
    <source>
        <dbReference type="EMBL" id="THV39354.1"/>
    </source>
</evidence>
<dbReference type="Proteomes" id="UP000307378">
    <property type="component" value="Unassembled WGS sequence"/>
</dbReference>
<dbReference type="AlphaFoldDB" id="A0A4S8QFF9"/>
<feature type="region of interest" description="Disordered" evidence="1">
    <location>
        <begin position="1"/>
        <end position="68"/>
    </location>
</feature>
<evidence type="ECO:0000256" key="1">
    <source>
        <dbReference type="SAM" id="MobiDB-lite"/>
    </source>
</evidence>
<proteinExistence type="predicted"/>
<evidence type="ECO:0000313" key="3">
    <source>
        <dbReference type="Proteomes" id="UP000307378"/>
    </source>
</evidence>
<sequence>MRNSVALVGKMPLTLTLSPQAGRGDGQRGAARPFSPSQRGEGAGRRMRGKAAGVVNAGNALPTSPLRGEVAAKRRVGVNLTTSSTSLINAQVSHITPPRSFAPTLPLKGRVSGTAGVESTP</sequence>
<feature type="region of interest" description="Disordered" evidence="1">
    <location>
        <begin position="96"/>
        <end position="121"/>
    </location>
</feature>
<gene>
    <name evidence="2" type="ORF">FAA86_03045</name>
</gene>